<gene>
    <name evidence="1" type="ORF">DDY73_11650</name>
</gene>
<feature type="non-terminal residue" evidence="1">
    <location>
        <position position="1"/>
    </location>
</feature>
<name>A0A354M555_9BACT</name>
<comment type="caution">
    <text evidence="1">The sequence shown here is derived from an EMBL/GenBank/DDBJ whole genome shotgun (WGS) entry which is preliminary data.</text>
</comment>
<protein>
    <submittedName>
        <fullName evidence="1">AAA family ATPase</fullName>
    </submittedName>
</protein>
<organism evidence="1 2">
    <name type="scientific">Coprobacter fastidiosus</name>
    <dbReference type="NCBI Taxonomy" id="1099853"/>
    <lineage>
        <taxon>Bacteria</taxon>
        <taxon>Pseudomonadati</taxon>
        <taxon>Bacteroidota</taxon>
        <taxon>Bacteroidia</taxon>
        <taxon>Bacteroidales</taxon>
        <taxon>Barnesiellaceae</taxon>
        <taxon>Coprobacter</taxon>
    </lineage>
</organism>
<evidence type="ECO:0000313" key="1">
    <source>
        <dbReference type="EMBL" id="HBJ09644.1"/>
    </source>
</evidence>
<dbReference type="Proteomes" id="UP000262954">
    <property type="component" value="Unassembled WGS sequence"/>
</dbReference>
<dbReference type="AlphaFoldDB" id="A0A354M555"/>
<dbReference type="PANTHER" id="PTHR42990">
    <property type="entry name" value="ATPASE"/>
    <property type="match status" value="1"/>
</dbReference>
<dbReference type="PANTHER" id="PTHR42990:SF1">
    <property type="entry name" value="AAA+ ATPASE DOMAIN-CONTAINING PROTEIN"/>
    <property type="match status" value="1"/>
</dbReference>
<dbReference type="EMBL" id="DNWC01000152">
    <property type="protein sequence ID" value="HBJ09644.1"/>
    <property type="molecule type" value="Genomic_DNA"/>
</dbReference>
<reference evidence="1 2" key="1">
    <citation type="journal article" date="2018" name="Nat. Biotechnol.">
        <title>A standardized bacterial taxonomy based on genome phylogeny substantially revises the tree of life.</title>
        <authorList>
            <person name="Parks D.H."/>
            <person name="Chuvochina M."/>
            <person name="Waite D.W."/>
            <person name="Rinke C."/>
            <person name="Skarshewski A."/>
            <person name="Chaumeil P.A."/>
            <person name="Hugenholtz P."/>
        </authorList>
    </citation>
    <scope>NUCLEOTIDE SEQUENCE [LARGE SCALE GENOMIC DNA]</scope>
    <source>
        <strain evidence="1">UBA11482</strain>
    </source>
</reference>
<proteinExistence type="predicted"/>
<accession>A0A354M555</accession>
<sequence length="62" mass="7066">LSGVADSYNLRGFSFREYLNLMAGTDFPSVKLDELLCNHTVIASEICNKVKPLAYFQDYLHH</sequence>
<evidence type="ECO:0000313" key="2">
    <source>
        <dbReference type="Proteomes" id="UP000262954"/>
    </source>
</evidence>
<feature type="non-terminal residue" evidence="1">
    <location>
        <position position="62"/>
    </location>
</feature>